<evidence type="ECO:0008006" key="3">
    <source>
        <dbReference type="Google" id="ProtNLM"/>
    </source>
</evidence>
<keyword evidence="2" id="KW-1185">Reference proteome</keyword>
<proteinExistence type="predicted"/>
<organism evidence="1 2">
    <name type="scientific">Naegleria lovaniensis</name>
    <name type="common">Amoeba</name>
    <dbReference type="NCBI Taxonomy" id="51637"/>
    <lineage>
        <taxon>Eukaryota</taxon>
        <taxon>Discoba</taxon>
        <taxon>Heterolobosea</taxon>
        <taxon>Tetramitia</taxon>
        <taxon>Eutetramitia</taxon>
        <taxon>Vahlkampfiidae</taxon>
        <taxon>Naegleria</taxon>
    </lineage>
</organism>
<dbReference type="RefSeq" id="XP_044547511.1">
    <property type="nucleotide sequence ID" value="XM_044696052.1"/>
</dbReference>
<comment type="caution">
    <text evidence="1">The sequence shown here is derived from an EMBL/GenBank/DDBJ whole genome shotgun (WGS) entry which is preliminary data.</text>
</comment>
<gene>
    <name evidence="1" type="ORF">C9374_006216</name>
</gene>
<protein>
    <recommendedName>
        <fullName evidence="3">F-box domain-containing protein</fullName>
    </recommendedName>
</protein>
<evidence type="ECO:0000313" key="2">
    <source>
        <dbReference type="Proteomes" id="UP000816034"/>
    </source>
</evidence>
<dbReference type="Proteomes" id="UP000816034">
    <property type="component" value="Unassembled WGS sequence"/>
</dbReference>
<evidence type="ECO:0000313" key="1">
    <source>
        <dbReference type="EMBL" id="KAG2381832.1"/>
    </source>
</evidence>
<sequence>MSKQLQLLTLENGSLKIVCLAEATPFESTKNAIDFLKKEFNWTQNQSTKTSHDEDPSLTHGYNMVLIGSRAMISHYTILGGSNLMDERDEDDISPEKYIEQWLSERERNLTNTRALDWDLIALDALSLIDWIQRNETSIHRITLNHYTKYCGVKKSLKDEVALERAMFISDQDWKELSLKLEMNDRSMVEIELSSDTSFLNEFLQKQTPSNSSIPTSLPQFFGQNEVMVAPLILLQAIKESHIIFPVGDVLKHLKDLHIIKYLANYCNLSTFERGDFFEYLNTKDPLMKFFYNRFVKTIWASLLQEKISAYGIVDLFSEENPLHESDFETAILDIDDYVKFPNDNHLTTAKTEALDIYYMLENKAEISEYYRSTGDISSSDTSVAYWLCDEVILLALEEFIVPRVMNFNMLSEMILKSIQILWCRYVKTNVAWSIADHMAFIYSDTMEKLRTSEEMIMEELNNRITVSNDMYLTKSDYCQVHEILPSASEYHNEGLALFSSRLFLNSDILFHIFEYIPQYSSLKNLQLLNKECYQFMNGSIFWKRIYFRHWPLPAHYVNSLSELMTDENEHVITPTSPNQLWKRLFALRSAALEHQVEKINTKFFLKKKHFNQLSSILKKRFKVKMNDPLTRFAQDLCYHTVVISHLVESKLDRYGEEYLTMFSPY</sequence>
<dbReference type="InterPro" id="IPR036047">
    <property type="entry name" value="F-box-like_dom_sf"/>
</dbReference>
<dbReference type="SUPFAM" id="SSF81383">
    <property type="entry name" value="F-box domain"/>
    <property type="match status" value="1"/>
</dbReference>
<accession>A0AA88GP57</accession>
<reference evidence="1 2" key="1">
    <citation type="journal article" date="2018" name="BMC Genomics">
        <title>The genome of Naegleria lovaniensis, the basis for a comparative approach to unravel pathogenicity factors of the human pathogenic amoeba N. fowleri.</title>
        <authorList>
            <person name="Liechti N."/>
            <person name="Schurch N."/>
            <person name="Bruggmann R."/>
            <person name="Wittwer M."/>
        </authorList>
    </citation>
    <scope>NUCLEOTIDE SEQUENCE [LARGE SCALE GENOMIC DNA]</scope>
    <source>
        <strain evidence="1 2">ATCC 30569</strain>
    </source>
</reference>
<dbReference type="GeneID" id="68098670"/>
<dbReference type="AlphaFoldDB" id="A0AA88GP57"/>
<name>A0AA88GP57_NAELO</name>
<dbReference type="EMBL" id="PYSW02000026">
    <property type="protein sequence ID" value="KAG2381832.1"/>
    <property type="molecule type" value="Genomic_DNA"/>
</dbReference>